<comment type="caution">
    <text evidence="1">The sequence shown here is derived from an EMBL/GenBank/DDBJ whole genome shotgun (WGS) entry which is preliminary data.</text>
</comment>
<dbReference type="AlphaFoldDB" id="J9G4Y3"/>
<gene>
    <name evidence="1" type="ORF">EVA_17360</name>
</gene>
<sequence length="47" mass="5139">MLDSRSYFFMTSATSCSVPVSGTAAACFFKKLIVLCIPFIRSCPRNA</sequence>
<evidence type="ECO:0000313" key="1">
    <source>
        <dbReference type="EMBL" id="EJW94534.1"/>
    </source>
</evidence>
<protein>
    <submittedName>
        <fullName evidence="1">Secreted protein</fullName>
    </submittedName>
</protein>
<name>J9G4Y3_9ZZZZ</name>
<reference evidence="1" key="1">
    <citation type="journal article" date="2012" name="PLoS ONE">
        <title>Gene sets for utilization of primary and secondary nutrition supplies in the distal gut of endangered iberian lynx.</title>
        <authorList>
            <person name="Alcaide M."/>
            <person name="Messina E."/>
            <person name="Richter M."/>
            <person name="Bargiela R."/>
            <person name="Peplies J."/>
            <person name="Huws S.A."/>
            <person name="Newbold C.J."/>
            <person name="Golyshin P.N."/>
            <person name="Simon M.A."/>
            <person name="Lopez G."/>
            <person name="Yakimov M.M."/>
            <person name="Ferrer M."/>
        </authorList>
    </citation>
    <scope>NUCLEOTIDE SEQUENCE</scope>
</reference>
<accession>J9G4Y3</accession>
<dbReference type="PROSITE" id="PS51257">
    <property type="entry name" value="PROKAR_LIPOPROTEIN"/>
    <property type="match status" value="1"/>
</dbReference>
<organism evidence="1">
    <name type="scientific">gut metagenome</name>
    <dbReference type="NCBI Taxonomy" id="749906"/>
    <lineage>
        <taxon>unclassified sequences</taxon>
        <taxon>metagenomes</taxon>
        <taxon>organismal metagenomes</taxon>
    </lineage>
</organism>
<proteinExistence type="predicted"/>
<dbReference type="EMBL" id="AMCI01006324">
    <property type="protein sequence ID" value="EJW94534.1"/>
    <property type="molecule type" value="Genomic_DNA"/>
</dbReference>